<dbReference type="PRINTS" id="PR01868">
    <property type="entry name" value="ABCEFAMILY"/>
</dbReference>
<evidence type="ECO:0000256" key="1">
    <source>
        <dbReference type="ARBA" id="ARBA00022741"/>
    </source>
</evidence>
<protein>
    <submittedName>
        <fullName evidence="5">Ribosome biogenesis/translation initiation ATPase RLI</fullName>
    </submittedName>
</protein>
<organism evidence="5">
    <name type="scientific">Candidatus Heimdallarchaeum aukensis</name>
    <dbReference type="NCBI Taxonomy" id="2876573"/>
    <lineage>
        <taxon>Archaea</taxon>
        <taxon>Promethearchaeati</taxon>
        <taxon>Candidatus Heimdallarchaeota</taxon>
        <taxon>Candidatus Heimdallarchaeia (ex Rinke et al. 2021) (nom. nud.)</taxon>
        <taxon>Candidatus Heimdallarchaeales</taxon>
        <taxon>Candidatus Heimdallarchaeaceae</taxon>
        <taxon>Candidatus Heimdallarchaeum</taxon>
    </lineage>
</organism>
<keyword evidence="2" id="KW-0067">ATP-binding</keyword>
<dbReference type="Gene3D" id="3.40.50.300">
    <property type="entry name" value="P-loop containing nucleotide triphosphate hydrolases"/>
    <property type="match status" value="2"/>
</dbReference>
<sequence length="611" mass="69035">MRIAIIDIEKCKPSKCGKVCYKYCPPVRMGQETITFDGPENKAIIHEELCTGCGICIKKCPFHCIKIINLPEELDDQVTHRYSINGFKLHRLPMPAFGSVIGLVGQNGSGKTTTLNILSGELKPNLGNYENPPEWDEVIEHYRGTIIQDYFSKLVNKELRVVKKPQSVDRLPRVVKGKVFELLKKVDERGIIDEIKTEFSLENVWNREISKLSGGELQRLAIAATVARDADVYMFDEPTSYLDINERVRISKYINDMQAANRTIIVVEHDLAMLDYVSENIHIYYGQAGAYGIVSQPMSVREGINVFLDGYIPSENMRFRDTSIVFRKASLASTSLSHRIAIRYGDITKEFDTFKLQVKGGEIHKGEVVGIIGPNGIGKTTFVKILAGVLEPTTMSQPVELLSEILEIDKKQADDEERKVIVSHKPQYLYTESEETVESYLGKISPEIFTGAWFRTEIVRPLDIEKLKDQPLSELSGGELQRVSIAACLSRKAHLYLLDEPSAYISAEDRVSTARVIKRVISHYEATALVVEHDVMMLNFLSDNLIVFDGTPGREGKSTSIMSLQQGMNKFLKKMEITFRQDPKTLRPRVNKKDSQLDKKQKAEGKYFVAL</sequence>
<dbReference type="InterPro" id="IPR003439">
    <property type="entry name" value="ABC_transporter-like_ATP-bd"/>
</dbReference>
<dbReference type="AlphaFoldDB" id="A0A9Y1BNH5"/>
<dbReference type="PROSITE" id="PS00198">
    <property type="entry name" value="4FE4S_FER_1"/>
    <property type="match status" value="1"/>
</dbReference>
<dbReference type="PROSITE" id="PS50893">
    <property type="entry name" value="ABC_TRANSPORTER_2"/>
    <property type="match status" value="2"/>
</dbReference>
<dbReference type="PROSITE" id="PS00211">
    <property type="entry name" value="ABC_TRANSPORTER_1"/>
    <property type="match status" value="2"/>
</dbReference>
<feature type="domain" description="4Fe-4S ferredoxin-type" evidence="4">
    <location>
        <begin position="41"/>
        <end position="70"/>
    </location>
</feature>
<dbReference type="InterPro" id="IPR007209">
    <property type="entry name" value="RNaseL-inhib-like_metal-bd_dom"/>
</dbReference>
<accession>A0A9Y1BNH5</accession>
<dbReference type="InterPro" id="IPR013283">
    <property type="entry name" value="RLI1"/>
</dbReference>
<dbReference type="PANTHER" id="PTHR19248">
    <property type="entry name" value="ATP-BINDING TRANSPORT PROTEIN-RELATED"/>
    <property type="match status" value="1"/>
</dbReference>
<dbReference type="Pfam" id="PF04068">
    <property type="entry name" value="Fer4_RLI"/>
    <property type="match status" value="1"/>
</dbReference>
<evidence type="ECO:0000313" key="5">
    <source>
        <dbReference type="EMBL" id="UJG42142.1"/>
    </source>
</evidence>
<dbReference type="SMART" id="SM00382">
    <property type="entry name" value="AAA"/>
    <property type="match status" value="2"/>
</dbReference>
<dbReference type="GO" id="GO:0005524">
    <property type="term" value="F:ATP binding"/>
    <property type="evidence" value="ECO:0007669"/>
    <property type="project" value="UniProtKB-KW"/>
</dbReference>
<proteinExistence type="predicted"/>
<dbReference type="InterPro" id="IPR017896">
    <property type="entry name" value="4Fe4S_Fe-S-bd"/>
</dbReference>
<dbReference type="InterPro" id="IPR017871">
    <property type="entry name" value="ABC_transporter-like_CS"/>
</dbReference>
<dbReference type="InterPro" id="IPR017900">
    <property type="entry name" value="4Fe4S_Fe_S_CS"/>
</dbReference>
<reference evidence="5" key="1">
    <citation type="journal article" date="2022" name="Nat. Microbiol.">
        <title>Unique mobile elements and scalable gene flow at the prokaryote-eukaryote boundary revealed by circularized Asgard archaea genomes.</title>
        <authorList>
            <person name="Wu F."/>
            <person name="Speth D.R."/>
            <person name="Philosof A."/>
            <person name="Cremiere A."/>
            <person name="Narayanan A."/>
            <person name="Barco R.A."/>
            <person name="Connon S.A."/>
            <person name="Amend J.P."/>
            <person name="Antoshechkin I.A."/>
            <person name="Orphan V.J."/>
        </authorList>
    </citation>
    <scope>NUCLEOTIDE SEQUENCE</scope>
    <source>
        <strain evidence="5">PM71</strain>
    </source>
</reference>
<gene>
    <name evidence="5" type="ORF">K9W45_07340</name>
</gene>
<dbReference type="EMBL" id="CP084166">
    <property type="protein sequence ID" value="UJG42142.1"/>
    <property type="molecule type" value="Genomic_DNA"/>
</dbReference>
<evidence type="ECO:0000259" key="4">
    <source>
        <dbReference type="PROSITE" id="PS51379"/>
    </source>
</evidence>
<evidence type="ECO:0000259" key="3">
    <source>
        <dbReference type="PROSITE" id="PS50893"/>
    </source>
</evidence>
<keyword evidence="1" id="KW-0547">Nucleotide-binding</keyword>
<feature type="domain" description="ABC transporter" evidence="3">
    <location>
        <begin position="342"/>
        <end position="574"/>
    </location>
</feature>
<dbReference type="GO" id="GO:0016491">
    <property type="term" value="F:oxidoreductase activity"/>
    <property type="evidence" value="ECO:0007669"/>
    <property type="project" value="UniProtKB-ARBA"/>
</dbReference>
<dbReference type="FunFam" id="3.40.50.300:FF:000152">
    <property type="entry name" value="ATP-binding cassette, sub-family E, member 1"/>
    <property type="match status" value="1"/>
</dbReference>
<dbReference type="Pfam" id="PF00037">
    <property type="entry name" value="Fer4"/>
    <property type="match status" value="1"/>
</dbReference>
<dbReference type="InterPro" id="IPR003593">
    <property type="entry name" value="AAA+_ATPase"/>
</dbReference>
<dbReference type="SUPFAM" id="SSF54862">
    <property type="entry name" value="4Fe-4S ferredoxins"/>
    <property type="match status" value="1"/>
</dbReference>
<dbReference type="SUPFAM" id="SSF52540">
    <property type="entry name" value="P-loop containing nucleoside triphosphate hydrolases"/>
    <property type="match status" value="2"/>
</dbReference>
<dbReference type="Pfam" id="PF00005">
    <property type="entry name" value="ABC_tran"/>
    <property type="match status" value="2"/>
</dbReference>
<dbReference type="PROSITE" id="PS51379">
    <property type="entry name" value="4FE4S_FER_2"/>
    <property type="match status" value="1"/>
</dbReference>
<evidence type="ECO:0000256" key="2">
    <source>
        <dbReference type="ARBA" id="ARBA00022840"/>
    </source>
</evidence>
<name>A0A9Y1BNH5_9ARCH</name>
<dbReference type="NCBIfam" id="NF009945">
    <property type="entry name" value="PRK13409.1"/>
    <property type="match status" value="1"/>
</dbReference>
<dbReference type="GO" id="GO:0016887">
    <property type="term" value="F:ATP hydrolysis activity"/>
    <property type="evidence" value="ECO:0007669"/>
    <property type="project" value="InterPro"/>
</dbReference>
<dbReference type="InterPro" id="IPR027417">
    <property type="entry name" value="P-loop_NTPase"/>
</dbReference>
<feature type="domain" description="ABC transporter" evidence="3">
    <location>
        <begin position="65"/>
        <end position="310"/>
    </location>
</feature>
<dbReference type="FunFam" id="3.40.50.300:FF:001546">
    <property type="entry name" value="RNase L inhibitor homolog"/>
    <property type="match status" value="1"/>
</dbReference>
<dbReference type="Proteomes" id="UP001201020">
    <property type="component" value="Chromosome"/>
</dbReference>